<evidence type="ECO:0000313" key="1">
    <source>
        <dbReference type="EMBL" id="RJO72169.1"/>
    </source>
</evidence>
<accession>A0A3A4JRL4</accession>
<protein>
    <submittedName>
        <fullName evidence="1">Uncharacterized protein</fullName>
    </submittedName>
</protein>
<dbReference type="Proteomes" id="UP000266677">
    <property type="component" value="Unassembled WGS sequence"/>
</dbReference>
<gene>
    <name evidence="1" type="ORF">D5S18_23675</name>
</gene>
<dbReference type="AlphaFoldDB" id="A0A3A4JRL4"/>
<dbReference type="OrthoDB" id="4559413at2"/>
<name>A0A3A4JRL4_9NOCA</name>
<sequence>MVSLPKVLGYLRRDIAGIRQQAIEPLMRSAAGDFGYSYTKTMAVSDPFASERALIALVANSGVPAVIVPSLKHFEGGRPPEALMRLADVLVMEPRARFTRIEAGSL</sequence>
<reference evidence="1 2" key="1">
    <citation type="submission" date="2018-09" db="EMBL/GenBank/DDBJ databases">
        <title>YIM PH21274 draft genome.</title>
        <authorList>
            <person name="Miao C."/>
        </authorList>
    </citation>
    <scope>NUCLEOTIDE SEQUENCE [LARGE SCALE GENOMIC DNA]</scope>
    <source>
        <strain evidence="1 2">YIM PH 21724</strain>
    </source>
</reference>
<organism evidence="1 2">
    <name type="scientific">Nocardia panacis</name>
    <dbReference type="NCBI Taxonomy" id="2340916"/>
    <lineage>
        <taxon>Bacteria</taxon>
        <taxon>Bacillati</taxon>
        <taxon>Actinomycetota</taxon>
        <taxon>Actinomycetes</taxon>
        <taxon>Mycobacteriales</taxon>
        <taxon>Nocardiaceae</taxon>
        <taxon>Nocardia</taxon>
    </lineage>
</organism>
<keyword evidence="2" id="KW-1185">Reference proteome</keyword>
<proteinExistence type="predicted"/>
<evidence type="ECO:0000313" key="2">
    <source>
        <dbReference type="Proteomes" id="UP000266677"/>
    </source>
</evidence>
<dbReference type="EMBL" id="QZFU01000029">
    <property type="protein sequence ID" value="RJO72169.1"/>
    <property type="molecule type" value="Genomic_DNA"/>
</dbReference>
<comment type="caution">
    <text evidence="1">The sequence shown here is derived from an EMBL/GenBank/DDBJ whole genome shotgun (WGS) entry which is preliminary data.</text>
</comment>